<feature type="compositionally biased region" description="Acidic residues" evidence="1">
    <location>
        <begin position="595"/>
        <end position="604"/>
    </location>
</feature>
<name>A0A5N6T093_ASPPS</name>
<dbReference type="SMART" id="SM00717">
    <property type="entry name" value="SANT"/>
    <property type="match status" value="1"/>
</dbReference>
<feature type="region of interest" description="Disordered" evidence="1">
    <location>
        <begin position="1"/>
        <end position="39"/>
    </location>
</feature>
<dbReference type="Proteomes" id="UP000325672">
    <property type="component" value="Unassembled WGS sequence"/>
</dbReference>
<dbReference type="Gene3D" id="1.10.10.60">
    <property type="entry name" value="Homeodomain-like"/>
    <property type="match status" value="1"/>
</dbReference>
<dbReference type="OrthoDB" id="5398572at2759"/>
<feature type="compositionally biased region" description="Basic and acidic residues" evidence="1">
    <location>
        <begin position="766"/>
        <end position="776"/>
    </location>
</feature>
<feature type="region of interest" description="Disordered" evidence="1">
    <location>
        <begin position="703"/>
        <end position="911"/>
    </location>
</feature>
<keyword evidence="4" id="KW-1185">Reference proteome</keyword>
<feature type="region of interest" description="Disordered" evidence="1">
    <location>
        <begin position="54"/>
        <end position="81"/>
    </location>
</feature>
<feature type="compositionally biased region" description="Basic and acidic residues" evidence="1">
    <location>
        <begin position="665"/>
        <end position="686"/>
    </location>
</feature>
<gene>
    <name evidence="3" type="ORF">BDV38DRAFT_280854</name>
</gene>
<reference evidence="3 4" key="1">
    <citation type="submission" date="2019-04" db="EMBL/GenBank/DDBJ databases">
        <title>Friends and foes A comparative genomics study of 23 Aspergillus species from section Flavi.</title>
        <authorList>
            <consortium name="DOE Joint Genome Institute"/>
            <person name="Kjaerbolling I."/>
            <person name="Vesth T."/>
            <person name="Frisvad J.C."/>
            <person name="Nybo J.L."/>
            <person name="Theobald S."/>
            <person name="Kildgaard S."/>
            <person name="Isbrandt T."/>
            <person name="Kuo A."/>
            <person name="Sato A."/>
            <person name="Lyhne E.K."/>
            <person name="Kogle M.E."/>
            <person name="Wiebenga A."/>
            <person name="Kun R.S."/>
            <person name="Lubbers R.J."/>
            <person name="Makela M.R."/>
            <person name="Barry K."/>
            <person name="Chovatia M."/>
            <person name="Clum A."/>
            <person name="Daum C."/>
            <person name="Haridas S."/>
            <person name="He G."/>
            <person name="LaButti K."/>
            <person name="Lipzen A."/>
            <person name="Mondo S."/>
            <person name="Riley R."/>
            <person name="Salamov A."/>
            <person name="Simmons B.A."/>
            <person name="Magnuson J.K."/>
            <person name="Henrissat B."/>
            <person name="Mortensen U.H."/>
            <person name="Larsen T.O."/>
            <person name="Devries R.P."/>
            <person name="Grigoriev I.V."/>
            <person name="Machida M."/>
            <person name="Baker S.E."/>
            <person name="Andersen M.R."/>
        </authorList>
    </citation>
    <scope>NUCLEOTIDE SEQUENCE [LARGE SCALE GENOMIC DNA]</scope>
    <source>
        <strain evidence="3 4">CBS 117625</strain>
    </source>
</reference>
<evidence type="ECO:0000256" key="1">
    <source>
        <dbReference type="SAM" id="MobiDB-lite"/>
    </source>
</evidence>
<dbReference type="AlphaFoldDB" id="A0A5N6T093"/>
<feature type="compositionally biased region" description="Basic and acidic residues" evidence="1">
    <location>
        <begin position="515"/>
        <end position="525"/>
    </location>
</feature>
<evidence type="ECO:0000259" key="2">
    <source>
        <dbReference type="PROSITE" id="PS50090"/>
    </source>
</evidence>
<feature type="compositionally biased region" description="Acidic residues" evidence="1">
    <location>
        <begin position="619"/>
        <end position="632"/>
    </location>
</feature>
<dbReference type="EMBL" id="ML743565">
    <property type="protein sequence ID" value="KAE8139500.1"/>
    <property type="molecule type" value="Genomic_DNA"/>
</dbReference>
<feature type="compositionally biased region" description="Basic and acidic residues" evidence="1">
    <location>
        <begin position="30"/>
        <end position="39"/>
    </location>
</feature>
<sequence length="1016" mass="115184">MARIATRVAGQQDIHALKGSPPRRRWTRSQSRELEAHPIEDIPALKSSLKSSKLWKGKGKMSGNDLSVVTEESPVKASRKTGFRAGQVIPESPEDAYNHTMSGSTIIVPDAETDQEDDEDEDEDEDPQNDLEPEVMLESLPGLERSAKEVLEFLVPSSADLKSIVNMAKRLSDPRNTQSKRLAVHKNALKNQPGWFEGRTYIDVTQASQSLSSYLTKDGHELNWSAEPILHRANCAHFALEVLLASGNSTGFKKAIRDVEGRFPLPFMRDLVDGRRNTAGESALVKDTFQLALEIRTQSLIMQLEYHQHEHSFDPNFILEDGFFLDVPVHEPFDSRNAPMRGFNLPRLNVDGSLPDEFRETAYDRFEDLLVILPDEDGSFDIDELKTTYPWRSFLLQAARWIRKRCEEIDQDLSRQQSAESARKQVFAEIDAKERRSSSIAGRSSLAPRHTEERSERGTIASPDNRRVSAIPPETPKDTPRGVESKERRKSGKPAFLNKSSLERIVQRSKHAHVSIKDPEVRRQSDGAARSAPGNIRKETESQLRRQTLPASRLSPPAPLEEATEEHVEGPVEEHVEEPAEEHIEEPAEEHIEEPTEELIEEPTEEHIEEPTEEHTEEPTEEIIEEPTEEPTEEHVEVSAFRESSPLPQHDEQDFNVDSESELFVDERTQLEKSHSPIMRRSREPRFATLSPVRTRLFATEVRLEPTSKQTRKAFRSMPSSQELWKATRPRRDTTPPRTSNTSRPLPSIQELWRAANRDGSSQPSKKPEQASRFIDRQANAHRISPISQGADPQSAERRHVGLQSKKRRRHDSEEQYEESDDDFSNYNRPVDTARKRAEKPARPQNKRQRIGEHDESAAQLLNGLEETTRRTSIPESPEAARRSTNPIAESPEAAPRSTKPVPVSSSARHTVISTKAPVRWTPAEDKRLIRLIEEVGLGGPKGSGWCKIASQNEAQPVREGESRIEGRNQVQLKDRARNIKTRYLKDRKPLPSNFDHVTMKEKDRAMLAAKGINVA</sequence>
<feature type="compositionally biased region" description="Acidic residues" evidence="1">
    <location>
        <begin position="654"/>
        <end position="664"/>
    </location>
</feature>
<accession>A0A5N6T093</accession>
<dbReference type="RefSeq" id="XP_031915563.1">
    <property type="nucleotide sequence ID" value="XM_032059404.1"/>
</dbReference>
<feature type="compositionally biased region" description="Basic and acidic residues" evidence="1">
    <location>
        <begin position="475"/>
        <end position="487"/>
    </location>
</feature>
<feature type="compositionally biased region" description="Basic and acidic residues" evidence="1">
    <location>
        <begin position="565"/>
        <end position="594"/>
    </location>
</feature>
<feature type="domain" description="Myb-like" evidence="2">
    <location>
        <begin position="920"/>
        <end position="981"/>
    </location>
</feature>
<feature type="compositionally biased region" description="Low complexity" evidence="1">
    <location>
        <begin position="736"/>
        <end position="748"/>
    </location>
</feature>
<feature type="compositionally biased region" description="Acidic residues" evidence="1">
    <location>
        <begin position="111"/>
        <end position="134"/>
    </location>
</feature>
<feature type="compositionally biased region" description="Basic and acidic residues" evidence="1">
    <location>
        <begin position="832"/>
        <end position="842"/>
    </location>
</feature>
<evidence type="ECO:0000313" key="3">
    <source>
        <dbReference type="EMBL" id="KAE8139500.1"/>
    </source>
</evidence>
<proteinExistence type="predicted"/>
<feature type="compositionally biased region" description="Basic and acidic residues" evidence="1">
    <location>
        <begin position="605"/>
        <end position="618"/>
    </location>
</feature>
<organism evidence="3 4">
    <name type="scientific">Aspergillus pseudotamarii</name>
    <dbReference type="NCBI Taxonomy" id="132259"/>
    <lineage>
        <taxon>Eukaryota</taxon>
        <taxon>Fungi</taxon>
        <taxon>Dikarya</taxon>
        <taxon>Ascomycota</taxon>
        <taxon>Pezizomycotina</taxon>
        <taxon>Eurotiomycetes</taxon>
        <taxon>Eurotiomycetidae</taxon>
        <taxon>Eurotiales</taxon>
        <taxon>Aspergillaceae</taxon>
        <taxon>Aspergillus</taxon>
        <taxon>Aspergillus subgen. Circumdati</taxon>
    </lineage>
</organism>
<dbReference type="GeneID" id="43643614"/>
<feature type="region of interest" description="Disordered" evidence="1">
    <location>
        <begin position="93"/>
        <end position="134"/>
    </location>
</feature>
<dbReference type="PROSITE" id="PS50090">
    <property type="entry name" value="MYB_LIKE"/>
    <property type="match status" value="1"/>
</dbReference>
<dbReference type="InterPro" id="IPR009057">
    <property type="entry name" value="Homeodomain-like_sf"/>
</dbReference>
<dbReference type="SUPFAM" id="SSF46689">
    <property type="entry name" value="Homeodomain-like"/>
    <property type="match status" value="1"/>
</dbReference>
<dbReference type="CDD" id="cd00167">
    <property type="entry name" value="SANT"/>
    <property type="match status" value="1"/>
</dbReference>
<dbReference type="InterPro" id="IPR001005">
    <property type="entry name" value="SANT/Myb"/>
</dbReference>
<feature type="compositionally biased region" description="Acidic residues" evidence="1">
    <location>
        <begin position="815"/>
        <end position="824"/>
    </location>
</feature>
<evidence type="ECO:0000313" key="4">
    <source>
        <dbReference type="Proteomes" id="UP000325672"/>
    </source>
</evidence>
<feature type="region of interest" description="Disordered" evidence="1">
    <location>
        <begin position="430"/>
        <end position="687"/>
    </location>
</feature>
<protein>
    <recommendedName>
        <fullName evidence="2">Myb-like domain-containing protein</fullName>
    </recommendedName>
</protein>